<protein>
    <submittedName>
        <fullName evidence="3">Efflux transport system, outer membrane factor (OMF) lipoprotein</fullName>
    </submittedName>
</protein>
<keyword evidence="2" id="KW-1134">Transmembrane beta strand</keyword>
<dbReference type="SUPFAM" id="SSF56954">
    <property type="entry name" value="Outer membrane efflux proteins (OEP)"/>
    <property type="match status" value="1"/>
</dbReference>
<dbReference type="NCBIfam" id="TIGR01845">
    <property type="entry name" value="outer_NodT"/>
    <property type="match status" value="1"/>
</dbReference>
<sequence length="401" mass="43577">VAPVAEAVANSPDLREAQGRVREYRAQLGVARSGLFPQLSANGTTSRNQVAFGPQVVGFDAVRATGDLSWELDFWGRVRRQAEAARFELGAGREDVRATTVTLVGDVATAYLQVREFDESVRIADQTLASRRATLDLARRRFRQGLTSELDVAQFEADLADPAARVADFTRQRAQAENRLALLLGRAPGPVARGRPLEEVVGSVRVPDSLPGALIAGRPDVIAAERGLRASVARIGAATANRLPAITLGGQYGTQRPDFTRLFGRSGEVYTLQAGVSVPLFTGGRLQSEVRVAEARADQTRARYERTVLTALTESNDALAGARYGRDQLVARATQARALGRAFFLAERRYRSGVSSYLEVLDAQRRLFDAQLALVQVQRQYLVSTVDLYRALGGGWGDAPR</sequence>
<gene>
    <name evidence="3" type="ORF">AVDCRST_MAG11-460</name>
</gene>
<evidence type="ECO:0000256" key="2">
    <source>
        <dbReference type="RuleBase" id="RU362097"/>
    </source>
</evidence>
<comment type="subcellular location">
    <subcellularLocation>
        <location evidence="2">Cell membrane</location>
        <topology evidence="2">Lipid-anchor</topology>
    </subcellularLocation>
</comment>
<keyword evidence="2 3" id="KW-0449">Lipoprotein</keyword>
<keyword evidence="2" id="KW-0812">Transmembrane</keyword>
<dbReference type="AlphaFoldDB" id="A0A6J4K4R7"/>
<feature type="non-terminal residue" evidence="3">
    <location>
        <position position="1"/>
    </location>
</feature>
<dbReference type="InterPro" id="IPR010131">
    <property type="entry name" value="MdtP/NodT-like"/>
</dbReference>
<dbReference type="InterPro" id="IPR003423">
    <property type="entry name" value="OMP_efflux"/>
</dbReference>
<dbReference type="GO" id="GO:0005886">
    <property type="term" value="C:plasma membrane"/>
    <property type="evidence" value="ECO:0007669"/>
    <property type="project" value="UniProtKB-SubCell"/>
</dbReference>
<dbReference type="Pfam" id="PF02321">
    <property type="entry name" value="OEP"/>
    <property type="match status" value="2"/>
</dbReference>
<dbReference type="Gene3D" id="1.20.1600.10">
    <property type="entry name" value="Outer membrane efflux proteins (OEP)"/>
    <property type="match status" value="1"/>
</dbReference>
<organism evidence="3">
    <name type="scientific">uncultured Gemmatimonadaceae bacterium</name>
    <dbReference type="NCBI Taxonomy" id="246130"/>
    <lineage>
        <taxon>Bacteria</taxon>
        <taxon>Pseudomonadati</taxon>
        <taxon>Gemmatimonadota</taxon>
        <taxon>Gemmatimonadia</taxon>
        <taxon>Gemmatimonadales</taxon>
        <taxon>Gemmatimonadaceae</taxon>
        <taxon>environmental samples</taxon>
    </lineage>
</organism>
<evidence type="ECO:0000313" key="3">
    <source>
        <dbReference type="EMBL" id="CAA9295649.1"/>
    </source>
</evidence>
<evidence type="ECO:0000256" key="1">
    <source>
        <dbReference type="ARBA" id="ARBA00007613"/>
    </source>
</evidence>
<proteinExistence type="inferred from homology"/>
<reference evidence="3" key="1">
    <citation type="submission" date="2020-02" db="EMBL/GenBank/DDBJ databases">
        <authorList>
            <person name="Meier V. D."/>
        </authorList>
    </citation>
    <scope>NUCLEOTIDE SEQUENCE</scope>
    <source>
        <strain evidence="3">AVDCRST_MAG11</strain>
    </source>
</reference>
<keyword evidence="2" id="KW-0472">Membrane</keyword>
<dbReference type="GO" id="GO:0015562">
    <property type="term" value="F:efflux transmembrane transporter activity"/>
    <property type="evidence" value="ECO:0007669"/>
    <property type="project" value="InterPro"/>
</dbReference>
<keyword evidence="2" id="KW-0564">Palmitate</keyword>
<dbReference type="EMBL" id="CADCTU010000102">
    <property type="protein sequence ID" value="CAA9295649.1"/>
    <property type="molecule type" value="Genomic_DNA"/>
</dbReference>
<dbReference type="PANTHER" id="PTHR30203">
    <property type="entry name" value="OUTER MEMBRANE CATION EFFLUX PROTEIN"/>
    <property type="match status" value="1"/>
</dbReference>
<dbReference type="Gene3D" id="2.20.200.10">
    <property type="entry name" value="Outer membrane efflux proteins (OEP)"/>
    <property type="match status" value="1"/>
</dbReference>
<comment type="similarity">
    <text evidence="1 2">Belongs to the outer membrane factor (OMF) (TC 1.B.17) family.</text>
</comment>
<name>A0A6J4K4R7_9BACT</name>
<accession>A0A6J4K4R7</accession>